<reference evidence="2 3" key="1">
    <citation type="submission" date="2020-12" db="EMBL/GenBank/DDBJ databases">
        <title>Brachybacterium sp. MASK1Z-5, whole genome shotgun sequence.</title>
        <authorList>
            <person name="Tuo L."/>
        </authorList>
    </citation>
    <scope>NUCLEOTIDE SEQUENCE [LARGE SCALE GENOMIC DNA]</scope>
    <source>
        <strain evidence="2 3">MASK1Z-5</strain>
    </source>
</reference>
<protein>
    <submittedName>
        <fullName evidence="2">Uncharacterized protein</fullName>
    </submittedName>
</protein>
<organism evidence="2 3">
    <name type="scientific">Brachybacterium halotolerans</name>
    <dbReference type="NCBI Taxonomy" id="2795215"/>
    <lineage>
        <taxon>Bacteria</taxon>
        <taxon>Bacillati</taxon>
        <taxon>Actinomycetota</taxon>
        <taxon>Actinomycetes</taxon>
        <taxon>Micrococcales</taxon>
        <taxon>Dermabacteraceae</taxon>
        <taxon>Brachybacterium</taxon>
    </lineage>
</organism>
<feature type="transmembrane region" description="Helical" evidence="1">
    <location>
        <begin position="31"/>
        <end position="50"/>
    </location>
</feature>
<evidence type="ECO:0000256" key="1">
    <source>
        <dbReference type="SAM" id="Phobius"/>
    </source>
</evidence>
<accession>A0ABS1B8J2</accession>
<comment type="caution">
    <text evidence="2">The sequence shown here is derived from an EMBL/GenBank/DDBJ whole genome shotgun (WGS) entry which is preliminary data.</text>
</comment>
<dbReference type="EMBL" id="JAEDAJ010000002">
    <property type="protein sequence ID" value="MBK0330817.1"/>
    <property type="molecule type" value="Genomic_DNA"/>
</dbReference>
<proteinExistence type="predicted"/>
<evidence type="ECO:0000313" key="3">
    <source>
        <dbReference type="Proteomes" id="UP000612352"/>
    </source>
</evidence>
<sequence>MLRLLAAALTGACLAAVLVVALVGDQSRLWIAIPAGIAAMLMITLALAAASVPRQVGPQDPAVQRARAEGRLVAATVLSLRRTGTSVNDVPLYEVELLVEPTDRAAYRTTMRRLLDASQVGGFASGRRVAAVRLAPDAPDVVLLDEPPVGSSVASIDDPHSVDHWDSDPDAHVPGRTRSLIPVGRRHRFSRRVLFVAVGAGAAAAVARPYFHDIALRGRDLVARTHDGSYVRGRGRAAEVVRVFAAARGDTTVTEVLLYDGWASITAPTATGATTYDTFRIDGPHVGSGEPATIQPEPEDEFDLGDVDWDAVPRVFGAARTRNGITEDEMRGNIQHAGVRRDPSEGDVRIGVYLSTDYTSGSLEARADGAIIGE</sequence>
<keyword evidence="1" id="KW-1133">Transmembrane helix</keyword>
<name>A0ABS1B8J2_9MICO</name>
<evidence type="ECO:0000313" key="2">
    <source>
        <dbReference type="EMBL" id="MBK0330817.1"/>
    </source>
</evidence>
<feature type="transmembrane region" description="Helical" evidence="1">
    <location>
        <begin position="193"/>
        <end position="211"/>
    </location>
</feature>
<dbReference type="RefSeq" id="WP_200501469.1">
    <property type="nucleotide sequence ID" value="NZ_JAEDAJ010000002.1"/>
</dbReference>
<keyword evidence="1" id="KW-0812">Transmembrane</keyword>
<dbReference type="Proteomes" id="UP000612352">
    <property type="component" value="Unassembled WGS sequence"/>
</dbReference>
<keyword evidence="1" id="KW-0472">Membrane</keyword>
<gene>
    <name evidence="2" type="ORF">I8D64_05315</name>
</gene>
<keyword evidence="3" id="KW-1185">Reference proteome</keyword>